<proteinExistence type="predicted"/>
<protein>
    <submittedName>
        <fullName evidence="2">MD-2-related lipid-recognition domain-containing protein</fullName>
    </submittedName>
</protein>
<reference evidence="2" key="1">
    <citation type="submission" date="2022-11" db="UniProtKB">
        <authorList>
            <consortium name="WormBaseParasite"/>
        </authorList>
    </citation>
    <scope>IDENTIFICATION</scope>
</reference>
<dbReference type="WBParaSite" id="JU765_v2.g2025.t2">
    <property type="protein sequence ID" value="JU765_v2.g2025.t2"/>
    <property type="gene ID" value="JU765_v2.g2025"/>
</dbReference>
<sequence length="181" mass="20052">MMALFRNLFAAALFVGILAAFEPLNYKDCKSTFKINSVKADGCPQENGKCVFKQSTFKINSVRADGCPQENGKCVFKRGTNPTIKISFIPDRDLPKLKASVRSKISGGSTFTTFSLNNDNACEHGIECPLKAGQTYEYTQSVEIVNTYPVVDDVQVNWVLSDEDDSNKKEICIVFLAKITE</sequence>
<organism evidence="1 2">
    <name type="scientific">Panagrolaimus sp. JU765</name>
    <dbReference type="NCBI Taxonomy" id="591449"/>
    <lineage>
        <taxon>Eukaryota</taxon>
        <taxon>Metazoa</taxon>
        <taxon>Ecdysozoa</taxon>
        <taxon>Nematoda</taxon>
        <taxon>Chromadorea</taxon>
        <taxon>Rhabditida</taxon>
        <taxon>Tylenchina</taxon>
        <taxon>Panagrolaimomorpha</taxon>
        <taxon>Panagrolaimoidea</taxon>
        <taxon>Panagrolaimidae</taxon>
        <taxon>Panagrolaimus</taxon>
    </lineage>
</organism>
<accession>A0AC34QX74</accession>
<name>A0AC34QX74_9BILA</name>
<dbReference type="Proteomes" id="UP000887576">
    <property type="component" value="Unplaced"/>
</dbReference>
<evidence type="ECO:0000313" key="2">
    <source>
        <dbReference type="WBParaSite" id="JU765_v2.g2025.t2"/>
    </source>
</evidence>
<evidence type="ECO:0000313" key="1">
    <source>
        <dbReference type="Proteomes" id="UP000887576"/>
    </source>
</evidence>